<name>A0A6A7BP24_9PLEO</name>
<dbReference type="EMBL" id="MU006288">
    <property type="protein sequence ID" value="KAF2856952.1"/>
    <property type="molecule type" value="Genomic_DNA"/>
</dbReference>
<accession>A0A6A7BP24</accession>
<feature type="compositionally biased region" description="Low complexity" evidence="1">
    <location>
        <begin position="347"/>
        <end position="360"/>
    </location>
</feature>
<proteinExistence type="predicted"/>
<feature type="region of interest" description="Disordered" evidence="1">
    <location>
        <begin position="302"/>
        <end position="422"/>
    </location>
</feature>
<feature type="compositionally biased region" description="Basic and acidic residues" evidence="1">
    <location>
        <begin position="390"/>
        <end position="409"/>
    </location>
</feature>
<evidence type="ECO:0000313" key="3">
    <source>
        <dbReference type="Proteomes" id="UP000799423"/>
    </source>
</evidence>
<feature type="compositionally biased region" description="Basic and acidic residues" evidence="1">
    <location>
        <begin position="490"/>
        <end position="499"/>
    </location>
</feature>
<sequence length="506" mass="55375">MASTNASVTHPTVAMTSGTKPHFVALNADWKVQCANWENFLSNKDTRACELASVHTALFKIAKHTATLSQSTDIEEITSALIEGRNIIAKHLAITMQEAEHAQRMIKYLKTNVTVPKVRKVEDKILLQLVECLENTDPDVKVRDLLATITANLITMELPAKKVGTIRCILPPQEPRLWSPELGVTKESSKKDTQLVEAPKTQGDAALSDTTNIQPIQNEKTRVLNGPSGNNNGKIHMRTVTHPSSAAQKTATSANKAKHVPTSQRAAKATRASSSRKAETLEKDITPKVAVSCETKVNRDEITQDLKSRNSETTLSSSNDTTSRTPVEKSTNKPDSPVSDPSRPIESPASSTDSSPSAGSLQRRKPAKDSRKGLRKVGEPGVARKLTSQEQRERRKKREEEERMKKAQESDANTTSMCKGLNKHNASTAKDVIVGCNDESTMDVPAAIESLDTSDIIWTEGHRRHTGGEINPAKDHTRSDIAPPNGSKRKREDNDEGRCASKKASR</sequence>
<evidence type="ECO:0000256" key="1">
    <source>
        <dbReference type="SAM" id="MobiDB-lite"/>
    </source>
</evidence>
<feature type="compositionally biased region" description="Low complexity" evidence="1">
    <location>
        <begin position="262"/>
        <end position="275"/>
    </location>
</feature>
<feature type="compositionally biased region" description="Polar residues" evidence="1">
    <location>
        <begin position="208"/>
        <end position="218"/>
    </location>
</feature>
<dbReference type="OrthoDB" id="3800031at2759"/>
<feature type="compositionally biased region" description="Polar residues" evidence="1">
    <location>
        <begin position="241"/>
        <end position="255"/>
    </location>
</feature>
<feature type="compositionally biased region" description="Polar residues" evidence="1">
    <location>
        <begin position="311"/>
        <end position="325"/>
    </location>
</feature>
<dbReference type="AlphaFoldDB" id="A0A6A7BP24"/>
<gene>
    <name evidence="2" type="ORF">T440DRAFT_438147</name>
</gene>
<feature type="region of interest" description="Disordered" evidence="1">
    <location>
        <begin position="463"/>
        <end position="506"/>
    </location>
</feature>
<evidence type="ECO:0000313" key="2">
    <source>
        <dbReference type="EMBL" id="KAF2856952.1"/>
    </source>
</evidence>
<keyword evidence="3" id="KW-1185">Reference proteome</keyword>
<feature type="region of interest" description="Disordered" evidence="1">
    <location>
        <begin position="184"/>
        <end position="283"/>
    </location>
</feature>
<feature type="compositionally biased region" description="Basic and acidic residues" evidence="1">
    <location>
        <begin position="367"/>
        <end position="378"/>
    </location>
</feature>
<protein>
    <submittedName>
        <fullName evidence="2">Uncharacterized protein</fullName>
    </submittedName>
</protein>
<dbReference type="Proteomes" id="UP000799423">
    <property type="component" value="Unassembled WGS sequence"/>
</dbReference>
<organism evidence="2 3">
    <name type="scientific">Plenodomus tracheiphilus IPT5</name>
    <dbReference type="NCBI Taxonomy" id="1408161"/>
    <lineage>
        <taxon>Eukaryota</taxon>
        <taxon>Fungi</taxon>
        <taxon>Dikarya</taxon>
        <taxon>Ascomycota</taxon>
        <taxon>Pezizomycotina</taxon>
        <taxon>Dothideomycetes</taxon>
        <taxon>Pleosporomycetidae</taxon>
        <taxon>Pleosporales</taxon>
        <taxon>Pleosporineae</taxon>
        <taxon>Leptosphaeriaceae</taxon>
        <taxon>Plenodomus</taxon>
    </lineage>
</organism>
<reference evidence="2" key="1">
    <citation type="submission" date="2020-01" db="EMBL/GenBank/DDBJ databases">
        <authorList>
            <consortium name="DOE Joint Genome Institute"/>
            <person name="Haridas S."/>
            <person name="Albert R."/>
            <person name="Binder M."/>
            <person name="Bloem J."/>
            <person name="Labutti K."/>
            <person name="Salamov A."/>
            <person name="Andreopoulos B."/>
            <person name="Baker S.E."/>
            <person name="Barry K."/>
            <person name="Bills G."/>
            <person name="Bluhm B.H."/>
            <person name="Cannon C."/>
            <person name="Castanera R."/>
            <person name="Culley D.E."/>
            <person name="Daum C."/>
            <person name="Ezra D."/>
            <person name="Gonzalez J.B."/>
            <person name="Henrissat B."/>
            <person name="Kuo A."/>
            <person name="Liang C."/>
            <person name="Lipzen A."/>
            <person name="Lutzoni F."/>
            <person name="Magnuson J."/>
            <person name="Mondo S."/>
            <person name="Nolan M."/>
            <person name="Ohm R."/>
            <person name="Pangilinan J."/>
            <person name="Park H.-J."/>
            <person name="Ramirez L."/>
            <person name="Alfaro M."/>
            <person name="Sun H."/>
            <person name="Tritt A."/>
            <person name="Yoshinaga Y."/>
            <person name="Zwiers L.-H."/>
            <person name="Turgeon B.G."/>
            <person name="Goodwin S.B."/>
            <person name="Spatafora J.W."/>
            <person name="Crous P.W."/>
            <person name="Grigoriev I.V."/>
        </authorList>
    </citation>
    <scope>NUCLEOTIDE SEQUENCE</scope>
    <source>
        <strain evidence="2">IPT5</strain>
    </source>
</reference>